<evidence type="ECO:0000256" key="10">
    <source>
        <dbReference type="RuleBase" id="RU003884"/>
    </source>
</evidence>
<dbReference type="Proteomes" id="UP000289465">
    <property type="component" value="Unassembled WGS sequence"/>
</dbReference>
<dbReference type="PANTHER" id="PTHR30451:SF21">
    <property type="entry name" value="FIMBRIAL USHER DOMAIN-CONTAINING PROTEIN YDET-RELATED"/>
    <property type="match status" value="1"/>
</dbReference>
<keyword evidence="9 10" id="KW-0998">Cell outer membrane</keyword>
<dbReference type="EMBL" id="UFQC01000082">
    <property type="protein sequence ID" value="SSW74004.1"/>
    <property type="molecule type" value="Genomic_DNA"/>
</dbReference>
<evidence type="ECO:0000256" key="6">
    <source>
        <dbReference type="ARBA" id="ARBA00022692"/>
    </source>
</evidence>
<keyword evidence="4" id="KW-1134">Transmembrane beta strand</keyword>
<keyword evidence="5 10" id="KW-1029">Fimbrium biogenesis</keyword>
<evidence type="ECO:0000259" key="13">
    <source>
        <dbReference type="Pfam" id="PF13953"/>
    </source>
</evidence>
<dbReference type="InterPro" id="IPR025885">
    <property type="entry name" value="PapC_N"/>
</dbReference>
<evidence type="ECO:0000256" key="2">
    <source>
        <dbReference type="ARBA" id="ARBA00008064"/>
    </source>
</evidence>
<dbReference type="Gene3D" id="2.60.40.3110">
    <property type="match status" value="1"/>
</dbReference>
<evidence type="ECO:0000256" key="3">
    <source>
        <dbReference type="ARBA" id="ARBA00022448"/>
    </source>
</evidence>
<protein>
    <submittedName>
        <fullName evidence="15">Outer membrane usher protein FimD</fullName>
    </submittedName>
</protein>
<evidence type="ECO:0000256" key="8">
    <source>
        <dbReference type="ARBA" id="ARBA00023136"/>
    </source>
</evidence>
<dbReference type="GO" id="GO:0009279">
    <property type="term" value="C:cell outer membrane"/>
    <property type="evidence" value="ECO:0007669"/>
    <property type="project" value="UniProtKB-SubCell"/>
</dbReference>
<dbReference type="InterPro" id="IPR037224">
    <property type="entry name" value="PapC_N_sf"/>
</dbReference>
<dbReference type="InterPro" id="IPR018030">
    <property type="entry name" value="Fimbrial_membr_usher_CS"/>
</dbReference>
<gene>
    <name evidence="15" type="primary">fimD</name>
    <name evidence="15" type="ORF">AVE30378_06353</name>
</gene>
<dbReference type="Pfam" id="PF13954">
    <property type="entry name" value="PapC_N"/>
    <property type="match status" value="1"/>
</dbReference>
<evidence type="ECO:0000256" key="7">
    <source>
        <dbReference type="ARBA" id="ARBA00022729"/>
    </source>
</evidence>
<evidence type="ECO:0000256" key="9">
    <source>
        <dbReference type="ARBA" id="ARBA00023237"/>
    </source>
</evidence>
<feature type="domain" description="PapC N-terminal" evidence="14">
    <location>
        <begin position="55"/>
        <end position="197"/>
    </location>
</feature>
<reference evidence="15 16" key="1">
    <citation type="submission" date="2018-07" db="EMBL/GenBank/DDBJ databases">
        <authorList>
            <person name="Peeters C."/>
        </authorList>
    </citation>
    <scope>NUCLEOTIDE SEQUENCE [LARGE SCALE GENOMIC DNA]</scope>
    <source>
        <strain evidence="15 16">LMG 30378</strain>
    </source>
</reference>
<dbReference type="InterPro" id="IPR025949">
    <property type="entry name" value="PapC-like_C"/>
</dbReference>
<accession>A0A446D1I2</accession>
<evidence type="ECO:0000256" key="1">
    <source>
        <dbReference type="ARBA" id="ARBA00004571"/>
    </source>
</evidence>
<proteinExistence type="inferred from homology"/>
<feature type="domain" description="PapC-like C-terminal" evidence="13">
    <location>
        <begin position="782"/>
        <end position="845"/>
    </location>
</feature>
<dbReference type="PANTHER" id="PTHR30451">
    <property type="entry name" value="OUTER MEMBRANE USHER PROTEIN"/>
    <property type="match status" value="1"/>
</dbReference>
<dbReference type="PROSITE" id="PS01151">
    <property type="entry name" value="FIMBRIAL_USHER"/>
    <property type="match status" value="1"/>
</dbReference>
<keyword evidence="3 10" id="KW-0813">Transport</keyword>
<dbReference type="InterPro" id="IPR000015">
    <property type="entry name" value="Fimb_usher"/>
</dbReference>
<dbReference type="InterPro" id="IPR043142">
    <property type="entry name" value="PapC-like_C_sf"/>
</dbReference>
<feature type="region of interest" description="Disordered" evidence="11">
    <location>
        <begin position="863"/>
        <end position="886"/>
    </location>
</feature>
<dbReference type="InterPro" id="IPR042186">
    <property type="entry name" value="FimD_plug_dom"/>
</dbReference>
<comment type="similarity">
    <text evidence="2 10">Belongs to the fimbrial export usher family.</text>
</comment>
<keyword evidence="7 12" id="KW-0732">Signal</keyword>
<evidence type="ECO:0000256" key="4">
    <source>
        <dbReference type="ARBA" id="ARBA00022452"/>
    </source>
</evidence>
<dbReference type="Gene3D" id="3.10.20.410">
    <property type="match status" value="1"/>
</dbReference>
<dbReference type="SUPFAM" id="SSF141729">
    <property type="entry name" value="FimD N-terminal domain-like"/>
    <property type="match status" value="1"/>
</dbReference>
<keyword evidence="6 10" id="KW-0812">Transmembrane</keyword>
<evidence type="ECO:0000313" key="16">
    <source>
        <dbReference type="Proteomes" id="UP000289465"/>
    </source>
</evidence>
<name>A0A446D1I2_9BURK</name>
<dbReference type="OrthoDB" id="6554712at2"/>
<feature type="signal peptide" evidence="12">
    <location>
        <begin position="1"/>
        <end position="30"/>
    </location>
</feature>
<sequence>MKSWNSNSNRTVHGVIAGFLSLGLPTWAAATGTAKPSTAVAALGQTEQPGDPSGFSMAFLQGAYQAADVKSLLLGSEVMAGTYRVDIYTNGDPAGRRDVTFSVNPGTGQVEPCFTAELLTQAGVDIRKLEAQGKALQGACLRLPELIEQASAHYDAPRLRLNLSVPQAYMSASHRGYVDPSLWEDGVPAAFVNYSLNSRRGWSTRTGGSNDRSTSVGLQMGANLGAWRLRNNSYLTTGSRQSTQFQSQNTYLQRGLNAIKSQLQIGETYTNSPLFDGVQFQGVQLASDEAMRPDNEQGYAPVIRGSAESNATVEVRQNGYLIYSATVAPGPFEITDLSPSGSNGDMEITVIEADGSRRVQRQAFSSPPLMVREGRVRYDGAFGRFKRNGSGGERPIFGSASLLYGVSGNVTLAAGLQASAGYQAYSLGAGVNTRAGAVSLDATHSISKNDGKSLSGDKLDLRYGKFLEDTNTNVSVNYQRSLNDGFRSLSDHVYAKNRSDGVDPYASRYGYTRSRVDAYLAQNLGQGNRYGSLYLSGSDARYWDDSRSRSLSVGYSNSLGRVSYNLGYSHMRNVNGGPYGRRYSDNLMSLTLSFPLGSGAGAPQGYTSLNRQGSGSSVQAGVGGQLPTERDIGYSITAGRGMDGGGSGSAAASTTTSFARLGAGYSYGNHYHATTLSANGSVVAHGGGVNLGQSVGDTFLLAKVDPPVAGVGLSSYAGAETGRNGYAVVPSATPFRSNWVGLDTRKLTAEVEFDNAMQQIVPTRGAIGQVTFKADTGRRVQFELTQPDGKPMAFGATVDDADGNRLGITDPRGRVLAMLSEDKEKGELLVRWNELECRIPYALPARTEGENYQRISLKCDSARAIERKNPPRQGPLVGQDPSTKKL</sequence>
<dbReference type="GO" id="GO:0015473">
    <property type="term" value="F:fimbrial usher porin activity"/>
    <property type="evidence" value="ECO:0007669"/>
    <property type="project" value="InterPro"/>
</dbReference>
<keyword evidence="8 10" id="KW-0472">Membrane</keyword>
<evidence type="ECO:0000256" key="12">
    <source>
        <dbReference type="SAM" id="SignalP"/>
    </source>
</evidence>
<dbReference type="Pfam" id="PF13953">
    <property type="entry name" value="PapC_C"/>
    <property type="match status" value="1"/>
</dbReference>
<dbReference type="Pfam" id="PF00577">
    <property type="entry name" value="Usher"/>
    <property type="match status" value="1"/>
</dbReference>
<evidence type="ECO:0000256" key="5">
    <source>
        <dbReference type="ARBA" id="ARBA00022558"/>
    </source>
</evidence>
<dbReference type="GO" id="GO:0009297">
    <property type="term" value="P:pilus assembly"/>
    <property type="evidence" value="ECO:0007669"/>
    <property type="project" value="InterPro"/>
</dbReference>
<dbReference type="Gene3D" id="2.60.40.2610">
    <property type="entry name" value="Outer membrane usher protein FimD, plug domain"/>
    <property type="match status" value="1"/>
</dbReference>
<feature type="chain" id="PRO_5019201253" evidence="12">
    <location>
        <begin position="31"/>
        <end position="886"/>
    </location>
</feature>
<dbReference type="AlphaFoldDB" id="A0A446D1I2"/>
<evidence type="ECO:0000259" key="14">
    <source>
        <dbReference type="Pfam" id="PF13954"/>
    </source>
</evidence>
<organism evidence="15 16">
    <name type="scientific">Achromobacter veterisilvae</name>
    <dbReference type="NCBI Taxonomy" id="2069367"/>
    <lineage>
        <taxon>Bacteria</taxon>
        <taxon>Pseudomonadati</taxon>
        <taxon>Pseudomonadota</taxon>
        <taxon>Betaproteobacteria</taxon>
        <taxon>Burkholderiales</taxon>
        <taxon>Alcaligenaceae</taxon>
        <taxon>Achromobacter</taxon>
    </lineage>
</organism>
<comment type="subcellular location">
    <subcellularLocation>
        <location evidence="1 10">Cell outer membrane</location>
        <topology evidence="1 10">Multi-pass membrane protein</topology>
    </subcellularLocation>
</comment>
<evidence type="ECO:0000313" key="15">
    <source>
        <dbReference type="EMBL" id="SSW74004.1"/>
    </source>
</evidence>
<evidence type="ECO:0000256" key="11">
    <source>
        <dbReference type="SAM" id="MobiDB-lite"/>
    </source>
</evidence>
<dbReference type="Gene3D" id="2.60.40.2070">
    <property type="match status" value="1"/>
</dbReference>